<keyword evidence="2" id="KW-0378">Hydrolase</keyword>
<dbReference type="PANTHER" id="PTHR35560">
    <property type="entry name" value="BLL0132 PROTEIN"/>
    <property type="match status" value="1"/>
</dbReference>
<dbReference type="GO" id="GO:0016787">
    <property type="term" value="F:hydrolase activity"/>
    <property type="evidence" value="ECO:0007669"/>
    <property type="project" value="UniProtKB-KW"/>
</dbReference>
<dbReference type="InterPro" id="IPR029058">
    <property type="entry name" value="AB_hydrolase_fold"/>
</dbReference>
<dbReference type="PANTHER" id="PTHR35560:SF3">
    <property type="entry name" value="PEPTIDASE S9 PROLYL OLIGOPEPTIDASE CATALYTIC DOMAIN-CONTAINING PROTEIN"/>
    <property type="match status" value="1"/>
</dbReference>
<feature type="chain" id="PRO_5046475619" evidence="1">
    <location>
        <begin position="24"/>
        <end position="347"/>
    </location>
</feature>
<dbReference type="RefSeq" id="WP_367624292.1">
    <property type="nucleotide sequence ID" value="NZ_JBFNQD010000003.1"/>
</dbReference>
<dbReference type="Gene3D" id="3.40.50.1820">
    <property type="entry name" value="alpha/beta hydrolase"/>
    <property type="match status" value="1"/>
</dbReference>
<reference evidence="2 3" key="1">
    <citation type="submission" date="2024-07" db="EMBL/GenBank/DDBJ databases">
        <title>Description of Labrys sedimenti sp. nov., isolated from a diclofenac-degrading enrichment culture.</title>
        <authorList>
            <person name="Tancsics A."/>
            <person name="Csepanyi A."/>
        </authorList>
    </citation>
    <scope>NUCLEOTIDE SEQUENCE [LARGE SCALE GENOMIC DNA]</scope>
    <source>
        <strain evidence="2 3">LMG 23578</strain>
    </source>
</reference>
<name>A0ABV3PLY0_9HYPH</name>
<organism evidence="2 3">
    <name type="scientific">Labrys neptuniae</name>
    <dbReference type="NCBI Taxonomy" id="376174"/>
    <lineage>
        <taxon>Bacteria</taxon>
        <taxon>Pseudomonadati</taxon>
        <taxon>Pseudomonadota</taxon>
        <taxon>Alphaproteobacteria</taxon>
        <taxon>Hyphomicrobiales</taxon>
        <taxon>Xanthobacteraceae</taxon>
        <taxon>Labrys</taxon>
    </lineage>
</organism>
<dbReference type="SUPFAM" id="SSF53474">
    <property type="entry name" value="alpha/beta-Hydrolases"/>
    <property type="match status" value="1"/>
</dbReference>
<feature type="signal peptide" evidence="1">
    <location>
        <begin position="1"/>
        <end position="23"/>
    </location>
</feature>
<evidence type="ECO:0000256" key="1">
    <source>
        <dbReference type="SAM" id="SignalP"/>
    </source>
</evidence>
<proteinExistence type="predicted"/>
<protein>
    <submittedName>
        <fullName evidence="2">Alpha/beta hydrolase</fullName>
    </submittedName>
</protein>
<keyword evidence="1" id="KW-0732">Signal</keyword>
<comment type="caution">
    <text evidence="2">The sequence shown here is derived from an EMBL/GenBank/DDBJ whole genome shotgun (WGS) entry which is preliminary data.</text>
</comment>
<sequence length="347" mass="36787">MPILKPGGLLLALFLTLPNPALAQDERAPNEKPVKVIADGRIAVPGGGELPLYVSADWSKPLPQVDRAVLVLHGRLRDADVYFRSALKAQAAAGAAGQTTLMVAPQFLAKVDVEAFGLPPEVLRWTLTSWQGGEDALAPKPVSSFAALDAILARLADRRLFPHLREVVVAGHSGGGQVVQRYAIAGKGESTLAAAGIGVRYVVANPSSYAYFSPKRPAPDVAAACPGFDDWKYGMQARPSYLASPSPDALEKTYTARRVIYLLGTADTDPNHPALDKTCMAEAQGPYRLARGEAYVSAMRQRDGGTPRHSLWLVEGVGHNGDKMLTSSCGLAALFDQPGCPTAKASP</sequence>
<evidence type="ECO:0000313" key="2">
    <source>
        <dbReference type="EMBL" id="MEW9306641.1"/>
    </source>
</evidence>
<keyword evidence="3" id="KW-1185">Reference proteome</keyword>
<evidence type="ECO:0000313" key="3">
    <source>
        <dbReference type="Proteomes" id="UP001555786"/>
    </source>
</evidence>
<dbReference type="Proteomes" id="UP001555786">
    <property type="component" value="Unassembled WGS sequence"/>
</dbReference>
<accession>A0ABV3PLY0</accession>
<dbReference type="EMBL" id="JBFNQD010000003">
    <property type="protein sequence ID" value="MEW9306641.1"/>
    <property type="molecule type" value="Genomic_DNA"/>
</dbReference>
<gene>
    <name evidence="2" type="ORF">ABXS05_13905</name>
</gene>